<dbReference type="AlphaFoldDB" id="A0A0L0P423"/>
<organism evidence="1 2">
    <name type="scientific">Candidozyma auris</name>
    <name type="common">Yeast</name>
    <name type="synonym">Candida auris</name>
    <dbReference type="NCBI Taxonomy" id="498019"/>
    <lineage>
        <taxon>Eukaryota</taxon>
        <taxon>Fungi</taxon>
        <taxon>Dikarya</taxon>
        <taxon>Ascomycota</taxon>
        <taxon>Saccharomycotina</taxon>
        <taxon>Pichiomycetes</taxon>
        <taxon>Metschnikowiaceae</taxon>
        <taxon>Candidozyma</taxon>
    </lineage>
</organism>
<comment type="caution">
    <text evidence="1">The sequence shown here is derived from an EMBL/GenBank/DDBJ whole genome shotgun (WGS) entry which is preliminary data.</text>
</comment>
<gene>
    <name evidence="1" type="ORF">QG37_01858</name>
</gene>
<dbReference type="EMBL" id="LGST01000016">
    <property type="protein sequence ID" value="KNE00985.1"/>
    <property type="molecule type" value="Genomic_DNA"/>
</dbReference>
<protein>
    <submittedName>
        <fullName evidence="1">Uncharacterized protein</fullName>
    </submittedName>
</protein>
<evidence type="ECO:0000313" key="1">
    <source>
        <dbReference type="EMBL" id="KNE00985.1"/>
    </source>
</evidence>
<evidence type="ECO:0000313" key="2">
    <source>
        <dbReference type="Proteomes" id="UP000037122"/>
    </source>
</evidence>
<reference evidence="2" key="1">
    <citation type="journal article" date="2015" name="BMC Genomics">
        <title>Draft genome of a commonly misdiagnosed multidrug resistant pathogen Candida auris.</title>
        <authorList>
            <person name="Chatterjee S."/>
            <person name="Alampalli S.V."/>
            <person name="Nageshan R.K."/>
            <person name="Chettiar S.T."/>
            <person name="Joshi S."/>
            <person name="Tatu U.S."/>
        </authorList>
    </citation>
    <scope>NUCLEOTIDE SEQUENCE [LARGE SCALE GENOMIC DNA]</scope>
    <source>
        <strain evidence="2">6684</strain>
    </source>
</reference>
<dbReference type="Proteomes" id="UP000037122">
    <property type="component" value="Unassembled WGS sequence"/>
</dbReference>
<accession>A0A0L0P423</accession>
<dbReference type="VEuPathDB" id="FungiDB:QG37_01858"/>
<sequence>MISSTVVNFLFEWSDKAKLKGRCFLLLLEVLPGHLEGCGRIAKASKKAKVRGGKVRVFGLCNLDESSQTHYRPSLGKNFLSCKKSVL</sequence>
<proteinExistence type="predicted"/>
<name>A0A0L0P423_CANAR</name>